<proteinExistence type="predicted"/>
<dbReference type="PANTHER" id="PTHR31589">
    <property type="entry name" value="PROTEIN, PUTATIVE (DUF239)-RELATED-RELATED"/>
    <property type="match status" value="1"/>
</dbReference>
<protein>
    <recommendedName>
        <fullName evidence="2">Neprosin PEP catalytic domain-containing protein</fullName>
    </recommendedName>
</protein>
<dbReference type="AlphaFoldDB" id="A0AAN7I6X5"/>
<evidence type="ECO:0000313" key="4">
    <source>
        <dbReference type="Proteomes" id="UP001324115"/>
    </source>
</evidence>
<keyword evidence="1" id="KW-0732">Signal</keyword>
<dbReference type="Pfam" id="PF14365">
    <property type="entry name" value="Neprosin_AP"/>
    <property type="match status" value="1"/>
</dbReference>
<dbReference type="InterPro" id="IPR053168">
    <property type="entry name" value="Glutamic_endopeptidase"/>
</dbReference>
<dbReference type="InterPro" id="IPR004314">
    <property type="entry name" value="Neprosin"/>
</dbReference>
<name>A0AAN7I6X5_QUERU</name>
<gene>
    <name evidence="3" type="ORF">RGQ29_007178</name>
</gene>
<dbReference type="Proteomes" id="UP001324115">
    <property type="component" value="Unassembled WGS sequence"/>
</dbReference>
<evidence type="ECO:0000313" key="3">
    <source>
        <dbReference type="EMBL" id="KAK4557308.1"/>
    </source>
</evidence>
<evidence type="ECO:0000259" key="2">
    <source>
        <dbReference type="PROSITE" id="PS52045"/>
    </source>
</evidence>
<comment type="caution">
    <text evidence="3">The sequence shown here is derived from an EMBL/GenBank/DDBJ whole genome shotgun (WGS) entry which is preliminary data.</text>
</comment>
<dbReference type="PROSITE" id="PS52045">
    <property type="entry name" value="NEPROSIN_PEP_CD"/>
    <property type="match status" value="1"/>
</dbReference>
<feature type="domain" description="Neprosin PEP catalytic" evidence="2">
    <location>
        <begin position="62"/>
        <end position="330"/>
    </location>
</feature>
<dbReference type="InterPro" id="IPR025521">
    <property type="entry name" value="Neprosin_propep"/>
</dbReference>
<reference evidence="3 4" key="1">
    <citation type="journal article" date="2023" name="G3 (Bethesda)">
        <title>A haplotype-resolved chromosome-scale genome for Quercus rubra L. provides insights into the genetics of adaptive traits for red oak species.</title>
        <authorList>
            <person name="Kapoor B."/>
            <person name="Jenkins J."/>
            <person name="Schmutz J."/>
            <person name="Zhebentyayeva T."/>
            <person name="Kuelheim C."/>
            <person name="Coggeshall M."/>
            <person name="Heim C."/>
            <person name="Lasky J.R."/>
            <person name="Leites L."/>
            <person name="Islam-Faridi N."/>
            <person name="Romero-Severson J."/>
            <person name="DeLeo V.L."/>
            <person name="Lucas S.M."/>
            <person name="Lazic D."/>
            <person name="Gailing O."/>
            <person name="Carlson J."/>
            <person name="Staton M."/>
        </authorList>
    </citation>
    <scope>NUCLEOTIDE SEQUENCE [LARGE SCALE GENOMIC DNA]</scope>
    <source>
        <strain evidence="3">Pseudo-F2</strain>
    </source>
</reference>
<feature type="chain" id="PRO_5043040072" description="Neprosin PEP catalytic domain-containing protein" evidence="1">
    <location>
        <begin position="27"/>
        <end position="335"/>
    </location>
</feature>
<keyword evidence="4" id="KW-1185">Reference proteome</keyword>
<dbReference type="EMBL" id="JAXUIC010000012">
    <property type="protein sequence ID" value="KAK4557308.1"/>
    <property type="molecule type" value="Genomic_DNA"/>
</dbReference>
<dbReference type="Pfam" id="PF03080">
    <property type="entry name" value="Neprosin"/>
    <property type="match status" value="1"/>
</dbReference>
<feature type="signal peptide" evidence="1">
    <location>
        <begin position="1"/>
        <end position="26"/>
    </location>
</feature>
<organism evidence="3 4">
    <name type="scientific">Quercus rubra</name>
    <name type="common">Northern red oak</name>
    <name type="synonym">Quercus borealis</name>
    <dbReference type="NCBI Taxonomy" id="3512"/>
    <lineage>
        <taxon>Eukaryota</taxon>
        <taxon>Viridiplantae</taxon>
        <taxon>Streptophyta</taxon>
        <taxon>Embryophyta</taxon>
        <taxon>Tracheophyta</taxon>
        <taxon>Spermatophyta</taxon>
        <taxon>Magnoliopsida</taxon>
        <taxon>eudicotyledons</taxon>
        <taxon>Gunneridae</taxon>
        <taxon>Pentapetalae</taxon>
        <taxon>rosids</taxon>
        <taxon>fabids</taxon>
        <taxon>Fagales</taxon>
        <taxon>Fagaceae</taxon>
        <taxon>Quercus</taxon>
    </lineage>
</organism>
<evidence type="ECO:0000256" key="1">
    <source>
        <dbReference type="SAM" id="SignalP"/>
    </source>
</evidence>
<accession>A0AAN7I6X5</accession>
<dbReference type="PANTHER" id="PTHR31589:SF223">
    <property type="entry name" value="PROTEIN, PUTATIVE (DUF239)-RELATED"/>
    <property type="match status" value="1"/>
</dbReference>
<sequence>MPMARRFVLLVLFTLFLSFSSNDVGCKRIYREDHLELKRQHKLLNKLAKKTIRTKYGDTYDCINLYEQPFFNYHSLKNHTHDFPVRSTSNPKGSRDQKSSPLFNPSNFWLNGKGCPDGMVPIKRNTVDDLKRAKLATEIHNSKYKPLTIDRPGTHYAVVRTKNPNNVYHGGSASISIYNPKVEGTQYSSARIKVLSGPDSIEVGWTDSSNGNWFLKFGQNETEIGFWPKNVFTALGDGANYVEWGGEVFSPPGVPSPPMGSAFSARLTENTIYDAYCRQIKTINETDYVVNAVDTEGFSDIGQYEVLDDGIVGSADFQHLVLFGGLGGYTGNKDF</sequence>